<dbReference type="AlphaFoldDB" id="A0AAP0EN06"/>
<comment type="caution">
    <text evidence="1">The sequence shown here is derived from an EMBL/GenBank/DDBJ whole genome shotgun (WGS) entry which is preliminary data.</text>
</comment>
<protein>
    <submittedName>
        <fullName evidence="1">Uncharacterized protein</fullName>
    </submittedName>
</protein>
<evidence type="ECO:0000313" key="1">
    <source>
        <dbReference type="EMBL" id="KAK9092588.1"/>
    </source>
</evidence>
<dbReference type="Proteomes" id="UP001420932">
    <property type="component" value="Unassembled WGS sequence"/>
</dbReference>
<dbReference type="EMBL" id="JBBNAF010000012">
    <property type="protein sequence ID" value="KAK9092588.1"/>
    <property type="molecule type" value="Genomic_DNA"/>
</dbReference>
<name>A0AAP0EN06_9MAGN</name>
<keyword evidence="2" id="KW-1185">Reference proteome</keyword>
<gene>
    <name evidence="1" type="ORF">Syun_027499</name>
</gene>
<evidence type="ECO:0000313" key="2">
    <source>
        <dbReference type="Proteomes" id="UP001420932"/>
    </source>
</evidence>
<sequence length="110" mass="12388">MFIPTTHSSHGYILTLSPMQPEPQMFVPSAPIVNLPPYHFDHYAPGSSSSYMDHGMPRYPMYLSLPIYMSSPFTLPYYNYNMSYSGDGSFMNMLSMPSPHVPFGQPHTGS</sequence>
<proteinExistence type="predicted"/>
<reference evidence="1 2" key="1">
    <citation type="submission" date="2024-01" db="EMBL/GenBank/DDBJ databases">
        <title>Genome assemblies of Stephania.</title>
        <authorList>
            <person name="Yang L."/>
        </authorList>
    </citation>
    <scope>NUCLEOTIDE SEQUENCE [LARGE SCALE GENOMIC DNA]</scope>
    <source>
        <strain evidence="1">YNDBR</strain>
        <tissue evidence="1">Leaf</tissue>
    </source>
</reference>
<accession>A0AAP0EN06</accession>
<organism evidence="1 2">
    <name type="scientific">Stephania yunnanensis</name>
    <dbReference type="NCBI Taxonomy" id="152371"/>
    <lineage>
        <taxon>Eukaryota</taxon>
        <taxon>Viridiplantae</taxon>
        <taxon>Streptophyta</taxon>
        <taxon>Embryophyta</taxon>
        <taxon>Tracheophyta</taxon>
        <taxon>Spermatophyta</taxon>
        <taxon>Magnoliopsida</taxon>
        <taxon>Ranunculales</taxon>
        <taxon>Menispermaceae</taxon>
        <taxon>Menispermoideae</taxon>
        <taxon>Cissampelideae</taxon>
        <taxon>Stephania</taxon>
    </lineage>
</organism>